<dbReference type="GO" id="GO:0019748">
    <property type="term" value="P:secondary metabolic process"/>
    <property type="evidence" value="ECO:0007669"/>
    <property type="project" value="TreeGrafter"/>
</dbReference>
<dbReference type="Gene3D" id="3.20.20.140">
    <property type="entry name" value="Metal-dependent hydrolases"/>
    <property type="match status" value="1"/>
</dbReference>
<dbReference type="AlphaFoldDB" id="A0A6I4M671"/>
<reference evidence="4" key="1">
    <citation type="submission" date="2019-12" db="EMBL/GenBank/DDBJ databases">
        <title>Actinomadura physcomitrii sp. nov., a novel actinomycete isolated from moss [Physcomitrium sphaericum (Ludw) Fuernr].</title>
        <authorList>
            <person name="Zhuang X."/>
        </authorList>
    </citation>
    <scope>NUCLEOTIDE SEQUENCE [LARGE SCALE GENOMIC DNA]</scope>
    <source>
        <strain evidence="4">LD22</strain>
    </source>
</reference>
<accession>A0A6I4M671</accession>
<evidence type="ECO:0000256" key="1">
    <source>
        <dbReference type="ARBA" id="ARBA00023239"/>
    </source>
</evidence>
<dbReference type="InterPro" id="IPR032466">
    <property type="entry name" value="Metal_Hydrolase"/>
</dbReference>
<evidence type="ECO:0000259" key="3">
    <source>
        <dbReference type="Pfam" id="PF04909"/>
    </source>
</evidence>
<dbReference type="GO" id="GO:0005737">
    <property type="term" value="C:cytoplasm"/>
    <property type="evidence" value="ECO:0007669"/>
    <property type="project" value="TreeGrafter"/>
</dbReference>
<dbReference type="PANTHER" id="PTHR21240">
    <property type="entry name" value="2-AMINO-3-CARBOXYLMUCONATE-6-SEMIALDEHYDE DECARBOXYLASE"/>
    <property type="match status" value="1"/>
</dbReference>
<keyword evidence="1" id="KW-0456">Lyase</keyword>
<dbReference type="InterPro" id="IPR006680">
    <property type="entry name" value="Amidohydro-rel"/>
</dbReference>
<keyword evidence="5" id="KW-1185">Reference proteome</keyword>
<sequence>MTPQSPPRIDASVHVFFKDGADLRRHLREPFRSRGFPDPDVAWYSRPGPKYAEGTDGPDGSHPGSDPALVGRQVLDERGFDYAVLHPMSVAGILPDWHLGTALYAATNQMLAERWLESGPYADRFRGTVRVNPNDVEGAVREIERWRDHPRMVQIGLPVQTQAPYGRPYFKPLWRAACDAGMPVAFHLEMGVGITHPPTPSGPTRTYSHHAAYQPMTYIWHLLNMIAEGVFQEFPDLRVIWADGAGDMVTPFTWRMDTFGRPHLEQTPWAPRMPSDYLRDHIYFVHGLLDGPGEAEYASEWLRMTGKEDMVMFGSSYPDWQTASPQDLPSGWSARQRAKVLGGTAAGLFGIDRLVPA</sequence>
<dbReference type="Proteomes" id="UP000462055">
    <property type="component" value="Unassembled WGS sequence"/>
</dbReference>
<dbReference type="EMBL" id="WBMS02000003">
    <property type="protein sequence ID" value="MVZ99783.1"/>
    <property type="molecule type" value="Genomic_DNA"/>
</dbReference>
<dbReference type="GO" id="GO:0016787">
    <property type="term" value="F:hydrolase activity"/>
    <property type="evidence" value="ECO:0007669"/>
    <property type="project" value="UniProtKB-KW"/>
</dbReference>
<organism evidence="4 5">
    <name type="scientific">Actinomadura physcomitrii</name>
    <dbReference type="NCBI Taxonomy" id="2650748"/>
    <lineage>
        <taxon>Bacteria</taxon>
        <taxon>Bacillati</taxon>
        <taxon>Actinomycetota</taxon>
        <taxon>Actinomycetes</taxon>
        <taxon>Streptosporangiales</taxon>
        <taxon>Thermomonosporaceae</taxon>
        <taxon>Actinomadura</taxon>
    </lineage>
</organism>
<dbReference type="GO" id="GO:0016831">
    <property type="term" value="F:carboxy-lyase activity"/>
    <property type="evidence" value="ECO:0007669"/>
    <property type="project" value="InterPro"/>
</dbReference>
<gene>
    <name evidence="4" type="ORF">F8568_005205</name>
</gene>
<dbReference type="InterPro" id="IPR032465">
    <property type="entry name" value="ACMSD"/>
</dbReference>
<dbReference type="Pfam" id="PF04909">
    <property type="entry name" value="Amidohydro_2"/>
    <property type="match status" value="1"/>
</dbReference>
<comment type="caution">
    <text evidence="4">The sequence shown here is derived from an EMBL/GenBank/DDBJ whole genome shotgun (WGS) entry which is preliminary data.</text>
</comment>
<feature type="region of interest" description="Disordered" evidence="2">
    <location>
        <begin position="45"/>
        <end position="69"/>
    </location>
</feature>
<evidence type="ECO:0000313" key="5">
    <source>
        <dbReference type="Proteomes" id="UP000462055"/>
    </source>
</evidence>
<evidence type="ECO:0000313" key="4">
    <source>
        <dbReference type="EMBL" id="MVZ99783.1"/>
    </source>
</evidence>
<dbReference type="SUPFAM" id="SSF51556">
    <property type="entry name" value="Metallo-dependent hydrolases"/>
    <property type="match status" value="1"/>
</dbReference>
<dbReference type="RefSeq" id="WP_151591915.1">
    <property type="nucleotide sequence ID" value="NZ_WBMS02000003.1"/>
</dbReference>
<feature type="domain" description="Amidohydrolase-related" evidence="3">
    <location>
        <begin position="23"/>
        <end position="351"/>
    </location>
</feature>
<evidence type="ECO:0000256" key="2">
    <source>
        <dbReference type="SAM" id="MobiDB-lite"/>
    </source>
</evidence>
<proteinExistence type="predicted"/>
<name>A0A6I4M671_9ACTN</name>
<dbReference type="PANTHER" id="PTHR21240:SF28">
    <property type="entry name" value="ISO-OROTATE DECARBOXYLASE (EUROFUNG)"/>
    <property type="match status" value="1"/>
</dbReference>
<protein>
    <submittedName>
        <fullName evidence="4">Amidohydrolase family protein</fullName>
    </submittedName>
</protein>